<evidence type="ECO:0000313" key="2">
    <source>
        <dbReference type="EMBL" id="KAF2308407.1"/>
    </source>
</evidence>
<reference evidence="2 3" key="1">
    <citation type="journal article" date="2020" name="Mol. Plant">
        <title>The Chromosome-Based Rubber Tree Genome Provides New Insights into Spurge Genome Evolution and Rubber Biosynthesis.</title>
        <authorList>
            <person name="Liu J."/>
            <person name="Shi C."/>
            <person name="Shi C.C."/>
            <person name="Li W."/>
            <person name="Zhang Q.J."/>
            <person name="Zhang Y."/>
            <person name="Li K."/>
            <person name="Lu H.F."/>
            <person name="Shi C."/>
            <person name="Zhu S.T."/>
            <person name="Xiao Z.Y."/>
            <person name="Nan H."/>
            <person name="Yue Y."/>
            <person name="Zhu X.G."/>
            <person name="Wu Y."/>
            <person name="Hong X.N."/>
            <person name="Fan G.Y."/>
            <person name="Tong Y."/>
            <person name="Zhang D."/>
            <person name="Mao C.L."/>
            <person name="Liu Y.L."/>
            <person name="Hao S.J."/>
            <person name="Liu W.Q."/>
            <person name="Lv M.Q."/>
            <person name="Zhang H.B."/>
            <person name="Liu Y."/>
            <person name="Hu-Tang G.R."/>
            <person name="Wang J.P."/>
            <person name="Wang J.H."/>
            <person name="Sun Y.H."/>
            <person name="Ni S.B."/>
            <person name="Chen W.B."/>
            <person name="Zhang X.C."/>
            <person name="Jiao Y.N."/>
            <person name="Eichler E.E."/>
            <person name="Li G.H."/>
            <person name="Liu X."/>
            <person name="Gao L.Z."/>
        </authorList>
    </citation>
    <scope>NUCLEOTIDE SEQUENCE [LARGE SCALE GENOMIC DNA]</scope>
    <source>
        <strain evidence="3">cv. GT1</strain>
        <tissue evidence="2">Leaf</tissue>
    </source>
</reference>
<dbReference type="InterPro" id="IPR054722">
    <property type="entry name" value="PolX-like_BBD"/>
</dbReference>
<dbReference type="Proteomes" id="UP000467840">
    <property type="component" value="Chromosome 17"/>
</dbReference>
<gene>
    <name evidence="2" type="ORF">GH714_006868</name>
</gene>
<protein>
    <recommendedName>
        <fullName evidence="1">Retrovirus-related Pol polyprotein from transposon TNT 1-94-like beta-barrel domain-containing protein</fullName>
    </recommendedName>
</protein>
<sequence length="159" mass="17351">MAQILNQTQTQSSSNESASQIGVKLDGTNCALWPQVLEMYIARKDSWGAIDHMTNDSRDFIKPAKSKRTCISNANGVKYPIDGAGIVTLSSSLLLTNTLFVPSLTSKLISVGQATEELNCCVLTYPTFCLFQDILTKEIIGHGTKKGGYTTWRTSVLAR</sequence>
<evidence type="ECO:0000259" key="1">
    <source>
        <dbReference type="Pfam" id="PF22936"/>
    </source>
</evidence>
<accession>A0A6A6M6D1</accession>
<dbReference type="AlphaFoldDB" id="A0A6A6M6D1"/>
<feature type="domain" description="Retrovirus-related Pol polyprotein from transposon TNT 1-94-like beta-barrel" evidence="1">
    <location>
        <begin position="48"/>
        <end position="117"/>
    </location>
</feature>
<proteinExistence type="predicted"/>
<dbReference type="Pfam" id="PF22936">
    <property type="entry name" value="Pol_BBD"/>
    <property type="match status" value="1"/>
</dbReference>
<keyword evidence="3" id="KW-1185">Reference proteome</keyword>
<evidence type="ECO:0000313" key="3">
    <source>
        <dbReference type="Proteomes" id="UP000467840"/>
    </source>
</evidence>
<dbReference type="EMBL" id="JAAGAX010000007">
    <property type="protein sequence ID" value="KAF2308407.1"/>
    <property type="molecule type" value="Genomic_DNA"/>
</dbReference>
<comment type="caution">
    <text evidence="2">The sequence shown here is derived from an EMBL/GenBank/DDBJ whole genome shotgun (WGS) entry which is preliminary data.</text>
</comment>
<name>A0A6A6M6D1_HEVBR</name>
<organism evidence="2 3">
    <name type="scientific">Hevea brasiliensis</name>
    <name type="common">Para rubber tree</name>
    <name type="synonym">Siphonia brasiliensis</name>
    <dbReference type="NCBI Taxonomy" id="3981"/>
    <lineage>
        <taxon>Eukaryota</taxon>
        <taxon>Viridiplantae</taxon>
        <taxon>Streptophyta</taxon>
        <taxon>Embryophyta</taxon>
        <taxon>Tracheophyta</taxon>
        <taxon>Spermatophyta</taxon>
        <taxon>Magnoliopsida</taxon>
        <taxon>eudicotyledons</taxon>
        <taxon>Gunneridae</taxon>
        <taxon>Pentapetalae</taxon>
        <taxon>rosids</taxon>
        <taxon>fabids</taxon>
        <taxon>Malpighiales</taxon>
        <taxon>Euphorbiaceae</taxon>
        <taxon>Crotonoideae</taxon>
        <taxon>Micrandreae</taxon>
        <taxon>Hevea</taxon>
    </lineage>
</organism>